<proteinExistence type="inferred from homology"/>
<comment type="caution">
    <text evidence="2">The sequence shown here is derived from an EMBL/GenBank/DDBJ whole genome shotgun (WGS) entry which is preliminary data.</text>
</comment>
<sequence>MYVRVKVKTKSRQEQVTLIAPNRLSIAVKEPAQFHLANRRVVELVAAYYRVAPAAVRIISGHHSPTKLLSLPD</sequence>
<evidence type="ECO:0000256" key="1">
    <source>
        <dbReference type="ARBA" id="ARBA00010364"/>
    </source>
</evidence>
<dbReference type="EMBL" id="MHTK01000006">
    <property type="protein sequence ID" value="OHA59520.1"/>
    <property type="molecule type" value="Genomic_DNA"/>
</dbReference>
<dbReference type="Gene3D" id="3.30.1200.10">
    <property type="entry name" value="YggU-like"/>
    <property type="match status" value="1"/>
</dbReference>
<reference evidence="2 3" key="1">
    <citation type="journal article" date="2016" name="Nat. Commun.">
        <title>Thousands of microbial genomes shed light on interconnected biogeochemical processes in an aquifer system.</title>
        <authorList>
            <person name="Anantharaman K."/>
            <person name="Brown C.T."/>
            <person name="Hug L.A."/>
            <person name="Sharon I."/>
            <person name="Castelle C.J."/>
            <person name="Probst A.J."/>
            <person name="Thomas B.C."/>
            <person name="Singh A."/>
            <person name="Wilkins M.J."/>
            <person name="Karaoz U."/>
            <person name="Brodie E.L."/>
            <person name="Williams K.H."/>
            <person name="Hubbard S.S."/>
            <person name="Banfield J.F."/>
        </authorList>
    </citation>
    <scope>NUCLEOTIDE SEQUENCE [LARGE SCALE GENOMIC DNA]</scope>
</reference>
<dbReference type="STRING" id="1802439.A2589_01505"/>
<gene>
    <name evidence="2" type="ORF">A2589_01505</name>
</gene>
<dbReference type="Proteomes" id="UP000177838">
    <property type="component" value="Unassembled WGS sequence"/>
</dbReference>
<name>A0A1G2QFX4_9BACT</name>
<dbReference type="InterPro" id="IPR036591">
    <property type="entry name" value="YggU-like_sf"/>
</dbReference>
<dbReference type="SMART" id="SM01152">
    <property type="entry name" value="DUF167"/>
    <property type="match status" value="1"/>
</dbReference>
<dbReference type="InterPro" id="IPR003746">
    <property type="entry name" value="DUF167"/>
</dbReference>
<dbReference type="NCBIfam" id="TIGR00251">
    <property type="entry name" value="DUF167 family protein"/>
    <property type="match status" value="1"/>
</dbReference>
<organism evidence="2 3">
    <name type="scientific">Candidatus Vogelbacteria bacterium RIFOXYD1_FULL_46_19</name>
    <dbReference type="NCBI Taxonomy" id="1802439"/>
    <lineage>
        <taxon>Bacteria</taxon>
        <taxon>Candidatus Vogeliibacteriota</taxon>
    </lineage>
</organism>
<dbReference type="AlphaFoldDB" id="A0A1G2QFX4"/>
<accession>A0A1G2QFX4</accession>
<dbReference type="Pfam" id="PF02594">
    <property type="entry name" value="DUF167"/>
    <property type="match status" value="1"/>
</dbReference>
<comment type="similarity">
    <text evidence="1">Belongs to the UPF0235 family.</text>
</comment>
<protein>
    <submittedName>
        <fullName evidence="2">Uncharacterized protein</fullName>
    </submittedName>
</protein>
<dbReference type="SUPFAM" id="SSF69786">
    <property type="entry name" value="YggU-like"/>
    <property type="match status" value="1"/>
</dbReference>
<evidence type="ECO:0000313" key="3">
    <source>
        <dbReference type="Proteomes" id="UP000177838"/>
    </source>
</evidence>
<evidence type="ECO:0000313" key="2">
    <source>
        <dbReference type="EMBL" id="OHA59520.1"/>
    </source>
</evidence>